<dbReference type="Pfam" id="PF05099">
    <property type="entry name" value="TerB"/>
    <property type="match status" value="1"/>
</dbReference>
<protein>
    <recommendedName>
        <fullName evidence="1">Co-chaperone DjlA N-terminal domain-containing protein</fullName>
    </recommendedName>
</protein>
<sequence length="145" mass="16337">MISALKKLLNQRLGDTGPRLTQSEAAAALLIEVVLADEDLSGSEQRLLPEFIARLTGVCVDEAHALMTNAIDRHQQAISLFEYTDLINKQFDLAEKQALILAMWQLAFSDGELCQYEEQIIRKTADLLYLKHSELIQLRNQAKPD</sequence>
<dbReference type="Gene3D" id="1.10.3680.10">
    <property type="entry name" value="TerB-like"/>
    <property type="match status" value="1"/>
</dbReference>
<dbReference type="KEGG" id="saz:Sama_3454"/>
<name>A1SBA0_SHEAM</name>
<evidence type="ECO:0000259" key="1">
    <source>
        <dbReference type="Pfam" id="PF05099"/>
    </source>
</evidence>
<accession>A1SBA0</accession>
<dbReference type="Proteomes" id="UP000009175">
    <property type="component" value="Chromosome"/>
</dbReference>
<gene>
    <name evidence="2" type="ordered locus">Sama_3454</name>
</gene>
<dbReference type="eggNOG" id="COG4103">
    <property type="taxonomic scope" value="Bacteria"/>
</dbReference>
<feature type="domain" description="Co-chaperone DjlA N-terminal" evidence="1">
    <location>
        <begin position="24"/>
        <end position="139"/>
    </location>
</feature>
<dbReference type="InterPro" id="IPR029024">
    <property type="entry name" value="TerB-like"/>
</dbReference>
<dbReference type="SUPFAM" id="SSF158682">
    <property type="entry name" value="TerB-like"/>
    <property type="match status" value="1"/>
</dbReference>
<evidence type="ECO:0000313" key="3">
    <source>
        <dbReference type="Proteomes" id="UP000009175"/>
    </source>
</evidence>
<dbReference type="SMR" id="A1SBA0"/>
<dbReference type="CDD" id="cd07313">
    <property type="entry name" value="terB_like_2"/>
    <property type="match status" value="1"/>
</dbReference>
<dbReference type="HOGENOM" id="CLU_111095_2_0_6"/>
<dbReference type="STRING" id="326297.Sama_3454"/>
<dbReference type="EMBL" id="CP000507">
    <property type="protein sequence ID" value="ABM01657.1"/>
    <property type="molecule type" value="Genomic_DNA"/>
</dbReference>
<keyword evidence="3" id="KW-1185">Reference proteome</keyword>
<reference evidence="2 3" key="1">
    <citation type="submission" date="2006-12" db="EMBL/GenBank/DDBJ databases">
        <title>Complete sequence of Shewanella amazonensis SB2B.</title>
        <authorList>
            <consortium name="US DOE Joint Genome Institute"/>
            <person name="Copeland A."/>
            <person name="Lucas S."/>
            <person name="Lapidus A."/>
            <person name="Barry K."/>
            <person name="Detter J.C."/>
            <person name="Glavina del Rio T."/>
            <person name="Hammon N."/>
            <person name="Israni S."/>
            <person name="Dalin E."/>
            <person name="Tice H."/>
            <person name="Pitluck S."/>
            <person name="Munk A.C."/>
            <person name="Brettin T."/>
            <person name="Bruce D."/>
            <person name="Han C."/>
            <person name="Tapia R."/>
            <person name="Gilna P."/>
            <person name="Schmutz J."/>
            <person name="Larimer F."/>
            <person name="Land M."/>
            <person name="Hauser L."/>
            <person name="Kyrpides N."/>
            <person name="Mikhailova N."/>
            <person name="Fredrickson J."/>
            <person name="Richardson P."/>
        </authorList>
    </citation>
    <scope>NUCLEOTIDE SEQUENCE [LARGE SCALE GENOMIC DNA]</scope>
    <source>
        <strain evidence="3">ATCC BAA-1098 / SB2B</strain>
    </source>
</reference>
<evidence type="ECO:0000313" key="2">
    <source>
        <dbReference type="EMBL" id="ABM01657.1"/>
    </source>
</evidence>
<dbReference type="AlphaFoldDB" id="A1SBA0"/>
<dbReference type="InterPro" id="IPR007791">
    <property type="entry name" value="DjlA_N"/>
</dbReference>
<proteinExistence type="predicted"/>
<organism evidence="2 3">
    <name type="scientific">Shewanella amazonensis (strain ATCC BAA-1098 / SB2B)</name>
    <dbReference type="NCBI Taxonomy" id="326297"/>
    <lineage>
        <taxon>Bacteria</taxon>
        <taxon>Pseudomonadati</taxon>
        <taxon>Pseudomonadota</taxon>
        <taxon>Gammaproteobacteria</taxon>
        <taxon>Alteromonadales</taxon>
        <taxon>Shewanellaceae</taxon>
        <taxon>Shewanella</taxon>
    </lineage>
</organism>